<evidence type="ECO:0000313" key="2">
    <source>
        <dbReference type="EMBL" id="PMR82414.1"/>
    </source>
</evidence>
<dbReference type="Proteomes" id="UP000235547">
    <property type="component" value="Unassembled WGS sequence"/>
</dbReference>
<evidence type="ECO:0000256" key="1">
    <source>
        <dbReference type="SAM" id="Phobius"/>
    </source>
</evidence>
<keyword evidence="1" id="KW-0812">Transmembrane</keyword>
<feature type="transmembrane region" description="Helical" evidence="1">
    <location>
        <begin position="68"/>
        <end position="90"/>
    </location>
</feature>
<keyword evidence="1" id="KW-0472">Membrane</keyword>
<dbReference type="OrthoDB" id="6182972at2"/>
<proteinExistence type="predicted"/>
<gene>
    <name evidence="2" type="ORF">C1H70_01455</name>
</gene>
<reference evidence="2 3" key="1">
    <citation type="submission" date="2018-01" db="EMBL/GenBank/DDBJ databases">
        <title>Halomonas endophytica sp. nov., isolated from storage liquid in the stems of Populus euphratica.</title>
        <authorList>
            <person name="Chen C."/>
        </authorList>
    </citation>
    <scope>NUCLEOTIDE SEQUENCE [LARGE SCALE GENOMIC DNA]</scope>
    <source>
        <strain evidence="2 3">BZ-SZ-XJ27</strain>
    </source>
</reference>
<organism evidence="2 3">
    <name type="scientific">Halomonas urumqiensis</name>
    <dbReference type="NCBI Taxonomy" id="1684789"/>
    <lineage>
        <taxon>Bacteria</taxon>
        <taxon>Pseudomonadati</taxon>
        <taxon>Pseudomonadota</taxon>
        <taxon>Gammaproteobacteria</taxon>
        <taxon>Oceanospirillales</taxon>
        <taxon>Halomonadaceae</taxon>
        <taxon>Halomonas</taxon>
    </lineage>
</organism>
<feature type="transmembrane region" description="Helical" evidence="1">
    <location>
        <begin position="35"/>
        <end position="56"/>
    </location>
</feature>
<feature type="transmembrane region" description="Helical" evidence="1">
    <location>
        <begin position="12"/>
        <end position="29"/>
    </location>
</feature>
<feature type="transmembrane region" description="Helical" evidence="1">
    <location>
        <begin position="96"/>
        <end position="117"/>
    </location>
</feature>
<dbReference type="EMBL" id="PNRG01000004">
    <property type="protein sequence ID" value="PMR82414.1"/>
    <property type="molecule type" value="Genomic_DNA"/>
</dbReference>
<keyword evidence="3" id="KW-1185">Reference proteome</keyword>
<name>A0A2N7UPP7_9GAMM</name>
<evidence type="ECO:0000313" key="3">
    <source>
        <dbReference type="Proteomes" id="UP000235547"/>
    </source>
</evidence>
<sequence>MGSQPTAERLSLLIGLVGLMLATLPRYVAGGHATRLNLILVALAVVVVVAVANWRMLSITSRQRLPELFKRLGLCLVAGMLGMGAWHAVFSDWLSWQLLLAHGATLGLLLHALWLWVRPYEG</sequence>
<evidence type="ECO:0008006" key="4">
    <source>
        <dbReference type="Google" id="ProtNLM"/>
    </source>
</evidence>
<accession>A0A2N7UPP7</accession>
<keyword evidence="1" id="KW-1133">Transmembrane helix</keyword>
<comment type="caution">
    <text evidence="2">The sequence shown here is derived from an EMBL/GenBank/DDBJ whole genome shotgun (WGS) entry which is preliminary data.</text>
</comment>
<dbReference type="RefSeq" id="WP_102586562.1">
    <property type="nucleotide sequence ID" value="NZ_BNAE01000001.1"/>
</dbReference>
<protein>
    <recommendedName>
        <fullName evidence="4">Transmembrane protein</fullName>
    </recommendedName>
</protein>
<dbReference type="AlphaFoldDB" id="A0A2N7UPP7"/>